<feature type="signal peptide" evidence="1">
    <location>
        <begin position="1"/>
        <end position="23"/>
    </location>
</feature>
<reference evidence="2" key="1">
    <citation type="submission" date="2023-08" db="EMBL/GenBank/DDBJ databases">
        <authorList>
            <person name="Chen Y."/>
            <person name="Shah S."/>
            <person name="Dougan E. K."/>
            <person name="Thang M."/>
            <person name="Chan C."/>
        </authorList>
    </citation>
    <scope>NUCLEOTIDE SEQUENCE</scope>
</reference>
<dbReference type="EMBL" id="CAUJNA010001656">
    <property type="protein sequence ID" value="CAJ1388209.1"/>
    <property type="molecule type" value="Genomic_DNA"/>
</dbReference>
<organism evidence="2 3">
    <name type="scientific">Effrenium voratum</name>
    <dbReference type="NCBI Taxonomy" id="2562239"/>
    <lineage>
        <taxon>Eukaryota</taxon>
        <taxon>Sar</taxon>
        <taxon>Alveolata</taxon>
        <taxon>Dinophyceae</taxon>
        <taxon>Suessiales</taxon>
        <taxon>Symbiodiniaceae</taxon>
        <taxon>Effrenium</taxon>
    </lineage>
</organism>
<accession>A0AA36IK42</accession>
<sequence>MRGRGGCALGACFPMHMLHASASLQSAILALPCKAQGAVLVLVQILGSPKPPGSEACRLKWAFAFQISALRICRRIPELGWMSSSFYASAARNFAFGKAAS</sequence>
<feature type="chain" id="PRO_5041387603" description="Secreted protein" evidence="1">
    <location>
        <begin position="24"/>
        <end position="101"/>
    </location>
</feature>
<dbReference type="Proteomes" id="UP001178507">
    <property type="component" value="Unassembled WGS sequence"/>
</dbReference>
<keyword evidence="1" id="KW-0732">Signal</keyword>
<evidence type="ECO:0000313" key="2">
    <source>
        <dbReference type="EMBL" id="CAJ1388209.1"/>
    </source>
</evidence>
<name>A0AA36IK42_9DINO</name>
<dbReference type="AlphaFoldDB" id="A0AA36IK42"/>
<comment type="caution">
    <text evidence="2">The sequence shown here is derived from an EMBL/GenBank/DDBJ whole genome shotgun (WGS) entry which is preliminary data.</text>
</comment>
<proteinExistence type="predicted"/>
<evidence type="ECO:0000256" key="1">
    <source>
        <dbReference type="SAM" id="SignalP"/>
    </source>
</evidence>
<protein>
    <recommendedName>
        <fullName evidence="4">Secreted protein</fullName>
    </recommendedName>
</protein>
<gene>
    <name evidence="2" type="ORF">EVOR1521_LOCUS14133</name>
</gene>
<evidence type="ECO:0008006" key="4">
    <source>
        <dbReference type="Google" id="ProtNLM"/>
    </source>
</evidence>
<keyword evidence="3" id="KW-1185">Reference proteome</keyword>
<evidence type="ECO:0000313" key="3">
    <source>
        <dbReference type="Proteomes" id="UP001178507"/>
    </source>
</evidence>